<accession>A0ABY2RS33</accession>
<dbReference type="EMBL" id="SWMS01000060">
    <property type="protein sequence ID" value="TKG57954.1"/>
    <property type="molecule type" value="Genomic_DNA"/>
</dbReference>
<keyword evidence="2" id="KW-1185">Reference proteome</keyword>
<name>A0ABY2RS33_9PSEU</name>
<evidence type="ECO:0000313" key="1">
    <source>
        <dbReference type="EMBL" id="TKG57954.1"/>
    </source>
</evidence>
<organism evidence="1 2">
    <name type="scientific">Prauserella endophytica</name>
    <dbReference type="NCBI Taxonomy" id="1592324"/>
    <lineage>
        <taxon>Bacteria</taxon>
        <taxon>Bacillati</taxon>
        <taxon>Actinomycetota</taxon>
        <taxon>Actinomycetes</taxon>
        <taxon>Pseudonocardiales</taxon>
        <taxon>Pseudonocardiaceae</taxon>
        <taxon>Prauserella</taxon>
        <taxon>Prauserella coralliicola group</taxon>
    </lineage>
</organism>
<dbReference type="RefSeq" id="WP_137097549.1">
    <property type="nucleotide sequence ID" value="NZ_SWMS01000060.1"/>
</dbReference>
<protein>
    <submittedName>
        <fullName evidence="1">Uncharacterized protein</fullName>
    </submittedName>
</protein>
<comment type="caution">
    <text evidence="1">The sequence shown here is derived from an EMBL/GenBank/DDBJ whole genome shotgun (WGS) entry which is preliminary data.</text>
</comment>
<gene>
    <name evidence="1" type="ORF">FCN18_38580</name>
</gene>
<reference evidence="1 2" key="1">
    <citation type="journal article" date="2015" name="Antonie Van Leeuwenhoek">
        <title>Prauserella endophytica sp. nov., an endophytic actinobacterium isolated from Tamarix taklamakanensis.</title>
        <authorList>
            <person name="Liu J.M."/>
            <person name="Habden X."/>
            <person name="Guo L."/>
            <person name="Tuo L."/>
            <person name="Jiang Z.K."/>
            <person name="Liu S.W."/>
            <person name="Liu X.F."/>
            <person name="Chen L."/>
            <person name="Li R.F."/>
            <person name="Zhang Y.Q."/>
            <person name="Sun C.H."/>
        </authorList>
    </citation>
    <scope>NUCLEOTIDE SEQUENCE [LARGE SCALE GENOMIC DNA]</scope>
    <source>
        <strain evidence="1 2">CGMCC 4.7182</strain>
    </source>
</reference>
<evidence type="ECO:0000313" key="2">
    <source>
        <dbReference type="Proteomes" id="UP000309992"/>
    </source>
</evidence>
<sequence>MTDHNRLTPEQHARVAALEAARPLLTARGFASTAGADPDELLRVAEWILHGVDPIDVAVENDRLTQMLDRWARDVDSAPYPSPAAHLPVPPPEVLGELLAVETIEFAGVDHPDNVIEPWAKDIFERATGRRPDHDVFPTSGRGIYINGSLVCPGTTVEAEIYASGHVAFRALPSAAVEAAS</sequence>
<proteinExistence type="predicted"/>
<dbReference type="Proteomes" id="UP000309992">
    <property type="component" value="Unassembled WGS sequence"/>
</dbReference>